<reference evidence="1 2" key="1">
    <citation type="submission" date="2024-11" db="EMBL/GenBank/DDBJ databases">
        <title>A near-complete genome assembly of Cinchona calisaya.</title>
        <authorList>
            <person name="Lian D.C."/>
            <person name="Zhao X.W."/>
            <person name="Wei L."/>
        </authorList>
    </citation>
    <scope>NUCLEOTIDE SEQUENCE [LARGE SCALE GENOMIC DNA]</scope>
    <source>
        <tissue evidence="1">Nenye</tissue>
    </source>
</reference>
<dbReference type="Proteomes" id="UP001630127">
    <property type="component" value="Unassembled WGS sequence"/>
</dbReference>
<protein>
    <submittedName>
        <fullName evidence="1">Uncharacterized protein</fullName>
    </submittedName>
</protein>
<dbReference type="EMBL" id="JBJUIK010000008">
    <property type="protein sequence ID" value="KAL3520612.1"/>
    <property type="molecule type" value="Genomic_DNA"/>
</dbReference>
<evidence type="ECO:0000313" key="1">
    <source>
        <dbReference type="EMBL" id="KAL3520612.1"/>
    </source>
</evidence>
<proteinExistence type="predicted"/>
<dbReference type="AlphaFoldDB" id="A0ABD2ZQ63"/>
<gene>
    <name evidence="1" type="ORF">ACH5RR_018761</name>
</gene>
<comment type="caution">
    <text evidence="1">The sequence shown here is derived from an EMBL/GenBank/DDBJ whole genome shotgun (WGS) entry which is preliminary data.</text>
</comment>
<evidence type="ECO:0000313" key="2">
    <source>
        <dbReference type="Proteomes" id="UP001630127"/>
    </source>
</evidence>
<name>A0ABD2ZQ63_9GENT</name>
<accession>A0ABD2ZQ63</accession>
<sequence length="131" mass="14637">MAKNSSFKTSELEIAQEKLSRTTELGIEFCNPRFTASLELSMLLDEVAPIVKVVDKEVKKEDKKDEDQEVEVKAPDREMIMKWKQSSGWGTGDQMRPLTGVVGEKLGECKMPIETLSNEILAGVYTNGGLR</sequence>
<organism evidence="1 2">
    <name type="scientific">Cinchona calisaya</name>
    <dbReference type="NCBI Taxonomy" id="153742"/>
    <lineage>
        <taxon>Eukaryota</taxon>
        <taxon>Viridiplantae</taxon>
        <taxon>Streptophyta</taxon>
        <taxon>Embryophyta</taxon>
        <taxon>Tracheophyta</taxon>
        <taxon>Spermatophyta</taxon>
        <taxon>Magnoliopsida</taxon>
        <taxon>eudicotyledons</taxon>
        <taxon>Gunneridae</taxon>
        <taxon>Pentapetalae</taxon>
        <taxon>asterids</taxon>
        <taxon>lamiids</taxon>
        <taxon>Gentianales</taxon>
        <taxon>Rubiaceae</taxon>
        <taxon>Cinchonoideae</taxon>
        <taxon>Cinchoneae</taxon>
        <taxon>Cinchona</taxon>
    </lineage>
</organism>
<keyword evidence="2" id="KW-1185">Reference proteome</keyword>